<proteinExistence type="predicted"/>
<dbReference type="AlphaFoldDB" id="X1UB06"/>
<sequence>MPNGSAAKEFTFVQYAKVGTPPTATGDALIDSALSPAEFPDFP</sequence>
<feature type="non-terminal residue" evidence="1">
    <location>
        <position position="43"/>
    </location>
</feature>
<organism evidence="1">
    <name type="scientific">marine sediment metagenome</name>
    <dbReference type="NCBI Taxonomy" id="412755"/>
    <lineage>
        <taxon>unclassified sequences</taxon>
        <taxon>metagenomes</taxon>
        <taxon>ecological metagenomes</taxon>
    </lineage>
</organism>
<comment type="caution">
    <text evidence="1">The sequence shown here is derived from an EMBL/GenBank/DDBJ whole genome shotgun (WGS) entry which is preliminary data.</text>
</comment>
<accession>X1UB06</accession>
<gene>
    <name evidence="1" type="ORF">S12H4_38069</name>
</gene>
<evidence type="ECO:0000313" key="1">
    <source>
        <dbReference type="EMBL" id="GAI89504.1"/>
    </source>
</evidence>
<reference evidence="1" key="1">
    <citation type="journal article" date="2014" name="Front. Microbiol.">
        <title>High frequency of phylogenetically diverse reductive dehalogenase-homologous genes in deep subseafloor sedimentary metagenomes.</title>
        <authorList>
            <person name="Kawai M."/>
            <person name="Futagami T."/>
            <person name="Toyoda A."/>
            <person name="Takaki Y."/>
            <person name="Nishi S."/>
            <person name="Hori S."/>
            <person name="Arai W."/>
            <person name="Tsubouchi T."/>
            <person name="Morono Y."/>
            <person name="Uchiyama I."/>
            <person name="Ito T."/>
            <person name="Fujiyama A."/>
            <person name="Inagaki F."/>
            <person name="Takami H."/>
        </authorList>
    </citation>
    <scope>NUCLEOTIDE SEQUENCE</scope>
    <source>
        <strain evidence="1">Expedition CK06-06</strain>
    </source>
</reference>
<dbReference type="EMBL" id="BARW01022877">
    <property type="protein sequence ID" value="GAI89504.1"/>
    <property type="molecule type" value="Genomic_DNA"/>
</dbReference>
<protein>
    <submittedName>
        <fullName evidence="1">Uncharacterized protein</fullName>
    </submittedName>
</protein>
<name>X1UB06_9ZZZZ</name>